<evidence type="ECO:0000313" key="3">
    <source>
        <dbReference type="Proteomes" id="UP000651728"/>
    </source>
</evidence>
<accession>A0ABQ4F803</accession>
<proteinExistence type="predicted"/>
<gene>
    <name evidence="2" type="ORF">Mam01_10370</name>
</gene>
<keyword evidence="3" id="KW-1185">Reference proteome</keyword>
<dbReference type="EMBL" id="BOOB01000007">
    <property type="protein sequence ID" value="GIH30873.1"/>
    <property type="molecule type" value="Genomic_DNA"/>
</dbReference>
<feature type="compositionally biased region" description="Pro residues" evidence="1">
    <location>
        <begin position="25"/>
        <end position="39"/>
    </location>
</feature>
<organism evidence="2 3">
    <name type="scientific">Microbispora amethystogenes</name>
    <dbReference type="NCBI Taxonomy" id="1427754"/>
    <lineage>
        <taxon>Bacteria</taxon>
        <taxon>Bacillati</taxon>
        <taxon>Actinomycetota</taxon>
        <taxon>Actinomycetes</taxon>
        <taxon>Streptosporangiales</taxon>
        <taxon>Streptosporangiaceae</taxon>
        <taxon>Microbispora</taxon>
    </lineage>
</organism>
<evidence type="ECO:0000256" key="1">
    <source>
        <dbReference type="SAM" id="MobiDB-lite"/>
    </source>
</evidence>
<feature type="compositionally biased region" description="Basic residues" evidence="1">
    <location>
        <begin position="42"/>
        <end position="51"/>
    </location>
</feature>
<evidence type="ECO:0000313" key="2">
    <source>
        <dbReference type="EMBL" id="GIH30873.1"/>
    </source>
</evidence>
<feature type="region of interest" description="Disordered" evidence="1">
    <location>
        <begin position="1"/>
        <end position="51"/>
    </location>
</feature>
<sequence length="51" mass="5793">MRTRVSGRSGDGGKQNPRTPQPRRSFPPPPRQIPAPPMRPVRQPRRLPKAK</sequence>
<dbReference type="Proteomes" id="UP000651728">
    <property type="component" value="Unassembled WGS sequence"/>
</dbReference>
<protein>
    <submittedName>
        <fullName evidence="2">Uncharacterized protein</fullName>
    </submittedName>
</protein>
<reference evidence="2 3" key="1">
    <citation type="submission" date="2021-01" db="EMBL/GenBank/DDBJ databases">
        <title>Whole genome shotgun sequence of Microbispora amethystogenes NBRC 101907.</title>
        <authorList>
            <person name="Komaki H."/>
            <person name="Tamura T."/>
        </authorList>
    </citation>
    <scope>NUCLEOTIDE SEQUENCE [LARGE SCALE GENOMIC DNA]</scope>
    <source>
        <strain evidence="2 3">NBRC 101907</strain>
    </source>
</reference>
<name>A0ABQ4F803_9ACTN</name>
<dbReference type="RefSeq" id="WP_204284290.1">
    <property type="nucleotide sequence ID" value="NZ_BAABEJ010000003.1"/>
</dbReference>
<comment type="caution">
    <text evidence="2">The sequence shown here is derived from an EMBL/GenBank/DDBJ whole genome shotgun (WGS) entry which is preliminary data.</text>
</comment>